<dbReference type="Proteomes" id="UP001058267">
    <property type="component" value="Chromosome"/>
</dbReference>
<feature type="domain" description="DUF5018" evidence="2">
    <location>
        <begin position="39"/>
        <end position="129"/>
    </location>
</feature>
<gene>
    <name evidence="3" type="ORF">NQ519_03900</name>
</gene>
<dbReference type="RefSeq" id="WP_019149383.1">
    <property type="nucleotide sequence ID" value="NZ_CP102252.1"/>
</dbReference>
<dbReference type="InterPro" id="IPR032186">
    <property type="entry name" value="DUF5018"/>
</dbReference>
<protein>
    <submittedName>
        <fullName evidence="3">DUF5018 domain-containing protein</fullName>
    </submittedName>
</protein>
<reference evidence="3" key="1">
    <citation type="journal article" date="2022" name="Cell">
        <title>Design, construction, and in vivo augmentation of a complex gut microbiome.</title>
        <authorList>
            <person name="Cheng A.G."/>
            <person name="Ho P.Y."/>
            <person name="Aranda-Diaz A."/>
            <person name="Jain S."/>
            <person name="Yu F.B."/>
            <person name="Meng X."/>
            <person name="Wang M."/>
            <person name="Iakiviak M."/>
            <person name="Nagashima K."/>
            <person name="Zhao A."/>
            <person name="Murugkar P."/>
            <person name="Patil A."/>
            <person name="Atabakhsh K."/>
            <person name="Weakley A."/>
            <person name="Yan J."/>
            <person name="Brumbaugh A.R."/>
            <person name="Higginbottom S."/>
            <person name="Dimas A."/>
            <person name="Shiver A.L."/>
            <person name="Deutschbauer A."/>
            <person name="Neff N."/>
            <person name="Sonnenburg J.L."/>
            <person name="Huang K.C."/>
            <person name="Fischbach M.A."/>
        </authorList>
    </citation>
    <scope>NUCLEOTIDE SEQUENCE</scope>
    <source>
        <strain evidence="3">JC50</strain>
    </source>
</reference>
<dbReference type="Gene3D" id="2.60.40.2340">
    <property type="match status" value="1"/>
</dbReference>
<evidence type="ECO:0000256" key="1">
    <source>
        <dbReference type="SAM" id="SignalP"/>
    </source>
</evidence>
<evidence type="ECO:0000259" key="2">
    <source>
        <dbReference type="Pfam" id="PF16410"/>
    </source>
</evidence>
<name>A0ABY5VB35_9BACT</name>
<dbReference type="EMBL" id="CP102252">
    <property type="protein sequence ID" value="UWN65989.1"/>
    <property type="molecule type" value="Genomic_DNA"/>
</dbReference>
<dbReference type="PROSITE" id="PS51257">
    <property type="entry name" value="PROKAR_LIPOPROTEIN"/>
    <property type="match status" value="1"/>
</dbReference>
<organism evidence="3 4">
    <name type="scientific">Alistipes senegalensis JC50</name>
    <dbReference type="NCBI Taxonomy" id="1033732"/>
    <lineage>
        <taxon>Bacteria</taxon>
        <taxon>Pseudomonadati</taxon>
        <taxon>Bacteroidota</taxon>
        <taxon>Bacteroidia</taxon>
        <taxon>Bacteroidales</taxon>
        <taxon>Rikenellaceae</taxon>
        <taxon>Alistipes</taxon>
    </lineage>
</organism>
<evidence type="ECO:0000313" key="4">
    <source>
        <dbReference type="Proteomes" id="UP001058267"/>
    </source>
</evidence>
<feature type="signal peptide" evidence="1">
    <location>
        <begin position="1"/>
        <end position="23"/>
    </location>
</feature>
<proteinExistence type="predicted"/>
<sequence length="452" mass="47994">MKKFNLFAYATLAGLALSFAACTDDDPEISKPGPQIDRGEKCRIESFVLNLPEGETLSGDVYDYDKSIDLAYTTPQLEAMKTATATVKLSEGATITPDPSVAADYTQPISFTVTGADGKTTRIYTTKPVEKVVVSYTKIGALAEKTATQMDITDHTKYLQIGVSGDKIVIGTKVFDGKTLAAAGNLNMTGYDGLQVTSLANDEAGHLIASLTADGTSGSAPVTYACWKNGCDQPAETILGPSDSAIAAFLSVGGNLVEGKALITALGARVATGPSFCWGFADGVRGDYYNLLTGQPSNDGSWSQMVSACSGEVSGTWFMWDAVAGGHNVLTWEGWDGTSSLNLKQIPGAAPNGPNNWGNYTKGSIRAFMFNEKAYAAVFTTGWPCTYVSIVDSNGEFLLNPAEATLNYAISDANPYCPVGTFVYNEKENCGYVYVLVPGHAVKSWKLEITYD</sequence>
<feature type="chain" id="PRO_5047233727" evidence="1">
    <location>
        <begin position="24"/>
        <end position="452"/>
    </location>
</feature>
<keyword evidence="4" id="KW-1185">Reference proteome</keyword>
<keyword evidence="1" id="KW-0732">Signal</keyword>
<accession>A0ABY5VB35</accession>
<evidence type="ECO:0000313" key="3">
    <source>
        <dbReference type="EMBL" id="UWN65989.1"/>
    </source>
</evidence>
<dbReference type="Pfam" id="PF16410">
    <property type="entry name" value="DUF5018"/>
    <property type="match status" value="1"/>
</dbReference>